<dbReference type="FunFam" id="3.40.50.300:FF:001447">
    <property type="entry name" value="Ras-related protein Rab-1B"/>
    <property type="match status" value="1"/>
</dbReference>
<dbReference type="PROSITE" id="PS51419">
    <property type="entry name" value="RAB"/>
    <property type="match status" value="1"/>
</dbReference>
<dbReference type="GO" id="GO:0003924">
    <property type="term" value="F:GTPase activity"/>
    <property type="evidence" value="ECO:0007669"/>
    <property type="project" value="InterPro"/>
</dbReference>
<dbReference type="InterPro" id="IPR020849">
    <property type="entry name" value="Small_GTPase_Ras-type"/>
</dbReference>
<dbReference type="InterPro" id="IPR027417">
    <property type="entry name" value="P-loop_NTPase"/>
</dbReference>
<dbReference type="GO" id="GO:0016020">
    <property type="term" value="C:membrane"/>
    <property type="evidence" value="ECO:0007669"/>
    <property type="project" value="InterPro"/>
</dbReference>
<dbReference type="Proteomes" id="UP001149090">
    <property type="component" value="Unassembled WGS sequence"/>
</dbReference>
<keyword evidence="1" id="KW-0547">Nucleotide-binding</keyword>
<dbReference type="EMBL" id="JAPDFW010000100">
    <property type="protein sequence ID" value="KAJ5070004.1"/>
    <property type="molecule type" value="Genomic_DNA"/>
</dbReference>
<dbReference type="GO" id="GO:0005525">
    <property type="term" value="F:GTP binding"/>
    <property type="evidence" value="ECO:0007669"/>
    <property type="project" value="UniProtKB-KW"/>
</dbReference>
<dbReference type="SUPFAM" id="SSF52540">
    <property type="entry name" value="P-loop containing nucleoside triphosphate hydrolases"/>
    <property type="match status" value="1"/>
</dbReference>
<dbReference type="NCBIfam" id="TIGR00231">
    <property type="entry name" value="small_GTP"/>
    <property type="match status" value="1"/>
</dbReference>
<dbReference type="InterPro" id="IPR001806">
    <property type="entry name" value="Small_GTPase"/>
</dbReference>
<dbReference type="PROSITE" id="PS51420">
    <property type="entry name" value="RHO"/>
    <property type="match status" value="1"/>
</dbReference>
<dbReference type="AlphaFoldDB" id="A0A9Q0R8S3"/>
<protein>
    <submittedName>
        <fullName evidence="3">Ras gtpase</fullName>
    </submittedName>
</protein>
<keyword evidence="4" id="KW-1185">Reference proteome</keyword>
<organism evidence="3 4">
    <name type="scientific">Anaeramoeba ignava</name>
    <name type="common">Anaerobic marine amoeba</name>
    <dbReference type="NCBI Taxonomy" id="1746090"/>
    <lineage>
        <taxon>Eukaryota</taxon>
        <taxon>Metamonada</taxon>
        <taxon>Anaeramoebidae</taxon>
        <taxon>Anaeramoeba</taxon>
    </lineage>
</organism>
<dbReference type="SMART" id="SM00173">
    <property type="entry name" value="RAS"/>
    <property type="match status" value="1"/>
</dbReference>
<keyword evidence="2" id="KW-0342">GTP-binding</keyword>
<dbReference type="PRINTS" id="PR00449">
    <property type="entry name" value="RASTRNSFRMNG"/>
</dbReference>
<dbReference type="Gene3D" id="3.40.50.300">
    <property type="entry name" value="P-loop containing nucleotide triphosphate hydrolases"/>
    <property type="match status" value="1"/>
</dbReference>
<evidence type="ECO:0000313" key="3">
    <source>
        <dbReference type="EMBL" id="KAJ5070004.1"/>
    </source>
</evidence>
<dbReference type="SMART" id="SM00175">
    <property type="entry name" value="RAB"/>
    <property type="match status" value="1"/>
</dbReference>
<name>A0A9Q0R8S3_ANAIG</name>
<gene>
    <name evidence="3" type="ORF">M0811_11369</name>
</gene>
<accession>A0A9Q0R8S3</accession>
<comment type="caution">
    <text evidence="3">The sequence shown here is derived from an EMBL/GenBank/DDBJ whole genome shotgun (WGS) entry which is preliminary data.</text>
</comment>
<dbReference type="SMART" id="SM00174">
    <property type="entry name" value="RHO"/>
    <property type="match status" value="1"/>
</dbReference>
<evidence type="ECO:0000313" key="4">
    <source>
        <dbReference type="Proteomes" id="UP001149090"/>
    </source>
</evidence>
<reference evidence="3" key="1">
    <citation type="submission" date="2022-10" db="EMBL/GenBank/DDBJ databases">
        <title>Novel sulphate-reducing endosymbionts in the free-living metamonad Anaeramoeba.</title>
        <authorList>
            <person name="Jerlstrom-Hultqvist J."/>
            <person name="Cepicka I."/>
            <person name="Gallot-Lavallee L."/>
            <person name="Salas-Leiva D."/>
            <person name="Curtis B.A."/>
            <person name="Zahonova K."/>
            <person name="Pipaliya S."/>
            <person name="Dacks J."/>
            <person name="Roger A.J."/>
        </authorList>
    </citation>
    <scope>NUCLEOTIDE SEQUENCE</scope>
    <source>
        <strain evidence="3">BMAN</strain>
    </source>
</reference>
<sequence length="213" mass="25220">MENNKSFDYDLRIGIFGAGGVGKSSITIKFTHNMFIEEYDPNVEDEYTKEIELNDKKILLKVLDTTYPQEIYDPFPRWVEYSQVFVLIYSIIDKYSFDEILNYHNYSIKKIRKDYPKILIGNKSDLTMKREISIKQGKELARNLNCKYIETSAKTGENINQLFYESSLLAFEELKNKENQKSKSKSKSKSNEKEKRKMFINVKIIYFKTIYLI</sequence>
<dbReference type="GO" id="GO:0007165">
    <property type="term" value="P:signal transduction"/>
    <property type="evidence" value="ECO:0007669"/>
    <property type="project" value="InterPro"/>
</dbReference>
<evidence type="ECO:0000256" key="1">
    <source>
        <dbReference type="ARBA" id="ARBA00022741"/>
    </source>
</evidence>
<dbReference type="PROSITE" id="PS51421">
    <property type="entry name" value="RAS"/>
    <property type="match status" value="1"/>
</dbReference>
<dbReference type="Pfam" id="PF00071">
    <property type="entry name" value="Ras"/>
    <property type="match status" value="1"/>
</dbReference>
<evidence type="ECO:0000256" key="2">
    <source>
        <dbReference type="ARBA" id="ARBA00023134"/>
    </source>
</evidence>
<dbReference type="PANTHER" id="PTHR24070">
    <property type="entry name" value="RAS, DI-RAS, AND RHEB FAMILY MEMBERS OF SMALL GTPASE SUPERFAMILY"/>
    <property type="match status" value="1"/>
</dbReference>
<proteinExistence type="predicted"/>
<dbReference type="InterPro" id="IPR005225">
    <property type="entry name" value="Small_GTP-bd"/>
</dbReference>